<keyword evidence="3" id="KW-0732">Signal</keyword>
<evidence type="ECO:0000259" key="4">
    <source>
        <dbReference type="PROSITE" id="PS50871"/>
    </source>
</evidence>
<organism evidence="5 6">
    <name type="scientific">Pinctada imbricata</name>
    <name type="common">Atlantic pearl-oyster</name>
    <name type="synonym">Pinctada martensii</name>
    <dbReference type="NCBI Taxonomy" id="66713"/>
    <lineage>
        <taxon>Eukaryota</taxon>
        <taxon>Metazoa</taxon>
        <taxon>Spiralia</taxon>
        <taxon>Lophotrochozoa</taxon>
        <taxon>Mollusca</taxon>
        <taxon>Bivalvia</taxon>
        <taxon>Autobranchia</taxon>
        <taxon>Pteriomorphia</taxon>
        <taxon>Pterioida</taxon>
        <taxon>Pterioidea</taxon>
        <taxon>Pteriidae</taxon>
        <taxon>Pinctada</taxon>
    </lineage>
</organism>
<reference evidence="5" key="1">
    <citation type="submission" date="2019-08" db="EMBL/GenBank/DDBJ databases">
        <title>The improved chromosome-level genome for the pearl oyster Pinctada fucata martensii using PacBio sequencing and Hi-C.</title>
        <authorList>
            <person name="Zheng Z."/>
        </authorList>
    </citation>
    <scope>NUCLEOTIDE SEQUENCE</scope>
    <source>
        <strain evidence="5">ZZ-2019</strain>
        <tissue evidence="5">Adductor muscle</tissue>
    </source>
</reference>
<proteinExistence type="predicted"/>
<dbReference type="Proteomes" id="UP001186944">
    <property type="component" value="Unassembled WGS sequence"/>
</dbReference>
<evidence type="ECO:0000313" key="6">
    <source>
        <dbReference type="Proteomes" id="UP001186944"/>
    </source>
</evidence>
<accession>A0AA88YFG4</accession>
<sequence length="126" mass="14183">MVGFTACHTTGETLGKGQTVIYDHVITNIGNAYDVRDGEFNVPYNGLYILSVKLVAYFNTEMYVQLTRNGMNVHQIYSNGDRADSSTLTLNLYLQASDIIVIKSERAGDRLHPYEYNCFSGMLVRE</sequence>
<keyword evidence="6" id="KW-1185">Reference proteome</keyword>
<dbReference type="PANTHER" id="PTHR22923:SF116">
    <property type="entry name" value="C1Q DOMAIN-CONTAINING PROTEIN"/>
    <property type="match status" value="1"/>
</dbReference>
<dbReference type="PRINTS" id="PR00007">
    <property type="entry name" value="COMPLEMNTC1Q"/>
</dbReference>
<dbReference type="InterPro" id="IPR008983">
    <property type="entry name" value="Tumour_necrosis_fac-like_dom"/>
</dbReference>
<dbReference type="GO" id="GO:0005576">
    <property type="term" value="C:extracellular region"/>
    <property type="evidence" value="ECO:0007669"/>
    <property type="project" value="UniProtKB-SubCell"/>
</dbReference>
<dbReference type="AlphaFoldDB" id="A0AA88YFG4"/>
<evidence type="ECO:0000313" key="5">
    <source>
        <dbReference type="EMBL" id="KAK3104474.1"/>
    </source>
</evidence>
<name>A0AA88YFG4_PINIB</name>
<dbReference type="Pfam" id="PF00386">
    <property type="entry name" value="C1q"/>
    <property type="match status" value="1"/>
</dbReference>
<dbReference type="EMBL" id="VSWD01000004">
    <property type="protein sequence ID" value="KAK3104474.1"/>
    <property type="molecule type" value="Genomic_DNA"/>
</dbReference>
<evidence type="ECO:0000256" key="2">
    <source>
        <dbReference type="ARBA" id="ARBA00022525"/>
    </source>
</evidence>
<dbReference type="SMART" id="SM00110">
    <property type="entry name" value="C1Q"/>
    <property type="match status" value="1"/>
</dbReference>
<dbReference type="PROSITE" id="PS50871">
    <property type="entry name" value="C1Q"/>
    <property type="match status" value="1"/>
</dbReference>
<protein>
    <recommendedName>
        <fullName evidence="4">C1q domain-containing protein</fullName>
    </recommendedName>
</protein>
<dbReference type="InterPro" id="IPR050822">
    <property type="entry name" value="Cerebellin_Synaptic_Org"/>
</dbReference>
<feature type="domain" description="C1q" evidence="4">
    <location>
        <begin position="1"/>
        <end position="126"/>
    </location>
</feature>
<dbReference type="SUPFAM" id="SSF49842">
    <property type="entry name" value="TNF-like"/>
    <property type="match status" value="1"/>
</dbReference>
<keyword evidence="2" id="KW-0964">Secreted</keyword>
<gene>
    <name evidence="5" type="ORF">FSP39_002864</name>
</gene>
<comment type="subcellular location">
    <subcellularLocation>
        <location evidence="1">Secreted</location>
    </subcellularLocation>
</comment>
<evidence type="ECO:0000256" key="1">
    <source>
        <dbReference type="ARBA" id="ARBA00004613"/>
    </source>
</evidence>
<dbReference type="InterPro" id="IPR001073">
    <property type="entry name" value="C1q_dom"/>
</dbReference>
<comment type="caution">
    <text evidence="5">The sequence shown here is derived from an EMBL/GenBank/DDBJ whole genome shotgun (WGS) entry which is preliminary data.</text>
</comment>
<dbReference type="Gene3D" id="2.60.120.40">
    <property type="match status" value="1"/>
</dbReference>
<evidence type="ECO:0000256" key="3">
    <source>
        <dbReference type="ARBA" id="ARBA00022729"/>
    </source>
</evidence>
<dbReference type="PANTHER" id="PTHR22923">
    <property type="entry name" value="CEREBELLIN-RELATED"/>
    <property type="match status" value="1"/>
</dbReference>